<reference evidence="3" key="1">
    <citation type="journal article" date="2019" name="Int. J. Syst. Evol. Microbiol.">
        <title>The Global Catalogue of Microorganisms (GCM) 10K type strain sequencing project: providing services to taxonomists for standard genome sequencing and annotation.</title>
        <authorList>
            <consortium name="The Broad Institute Genomics Platform"/>
            <consortium name="The Broad Institute Genome Sequencing Center for Infectious Disease"/>
            <person name="Wu L."/>
            <person name="Ma J."/>
        </authorList>
    </citation>
    <scope>NUCLEOTIDE SEQUENCE [LARGE SCALE GENOMIC DNA]</scope>
    <source>
        <strain evidence="3">CGMCC 1.15419</strain>
    </source>
</reference>
<dbReference type="EMBL" id="BMIV01000010">
    <property type="protein sequence ID" value="GGF73957.1"/>
    <property type="molecule type" value="Genomic_DNA"/>
</dbReference>
<evidence type="ECO:0000313" key="3">
    <source>
        <dbReference type="Proteomes" id="UP000640509"/>
    </source>
</evidence>
<evidence type="ECO:0000256" key="1">
    <source>
        <dbReference type="SAM" id="Phobius"/>
    </source>
</evidence>
<proteinExistence type="predicted"/>
<accession>A0ABQ1VLN3</accession>
<dbReference type="Proteomes" id="UP000640509">
    <property type="component" value="Unassembled WGS sequence"/>
</dbReference>
<comment type="caution">
    <text evidence="2">The sequence shown here is derived from an EMBL/GenBank/DDBJ whole genome shotgun (WGS) entry which is preliminary data.</text>
</comment>
<protein>
    <submittedName>
        <fullName evidence="2">Uncharacterized protein</fullName>
    </submittedName>
</protein>
<name>A0ABQ1VLN3_9RHOB</name>
<sequence>MNPCSGELCNNASPIFPDLYCNIIPDQPDSPWVAAFTYIRAAIGFCYLAVILDSCSRKVMGMRCRGTCVTGWSPSAFTS</sequence>
<feature type="transmembrane region" description="Helical" evidence="1">
    <location>
        <begin position="32"/>
        <end position="52"/>
    </location>
</feature>
<keyword evidence="3" id="KW-1185">Reference proteome</keyword>
<keyword evidence="1" id="KW-0472">Membrane</keyword>
<keyword evidence="1" id="KW-0812">Transmembrane</keyword>
<organism evidence="2 3">
    <name type="scientific">Paracoccus acridae</name>
    <dbReference type="NCBI Taxonomy" id="1795310"/>
    <lineage>
        <taxon>Bacteria</taxon>
        <taxon>Pseudomonadati</taxon>
        <taxon>Pseudomonadota</taxon>
        <taxon>Alphaproteobacteria</taxon>
        <taxon>Rhodobacterales</taxon>
        <taxon>Paracoccaceae</taxon>
        <taxon>Paracoccus</taxon>
    </lineage>
</organism>
<dbReference type="InterPro" id="IPR012337">
    <property type="entry name" value="RNaseH-like_sf"/>
</dbReference>
<evidence type="ECO:0000313" key="2">
    <source>
        <dbReference type="EMBL" id="GGF73957.1"/>
    </source>
</evidence>
<dbReference type="SUPFAM" id="SSF53098">
    <property type="entry name" value="Ribonuclease H-like"/>
    <property type="match status" value="1"/>
</dbReference>
<keyword evidence="1" id="KW-1133">Transmembrane helix</keyword>
<gene>
    <name evidence="2" type="ORF">GCM10011402_28230</name>
</gene>